<dbReference type="GO" id="GO:0045740">
    <property type="term" value="P:positive regulation of DNA replication"/>
    <property type="evidence" value="ECO:0007669"/>
    <property type="project" value="TreeGrafter"/>
</dbReference>
<dbReference type="CDD" id="cd15543">
    <property type="entry name" value="PHD_RSF1"/>
    <property type="match status" value="1"/>
</dbReference>
<dbReference type="GO" id="GO:0006338">
    <property type="term" value="P:chromatin remodeling"/>
    <property type="evidence" value="ECO:0007669"/>
    <property type="project" value="InterPro"/>
</dbReference>
<feature type="compositionally biased region" description="Polar residues" evidence="1">
    <location>
        <begin position="268"/>
        <end position="282"/>
    </location>
</feature>
<evidence type="ECO:0000256" key="2">
    <source>
        <dbReference type="SAM" id="Phobius"/>
    </source>
</evidence>
<evidence type="ECO:0000259" key="3">
    <source>
        <dbReference type="Pfam" id="PF23030"/>
    </source>
</evidence>
<dbReference type="PANTHER" id="PTHR46510">
    <property type="entry name" value="BROMODOMAIN ADJACENT TO ZINC FINGER DOMAIN PROTEIN 1A"/>
    <property type="match status" value="1"/>
</dbReference>
<keyword evidence="2" id="KW-1133">Transmembrane helix</keyword>
<feature type="transmembrane region" description="Helical" evidence="2">
    <location>
        <begin position="37"/>
        <end position="57"/>
    </location>
</feature>
<dbReference type="GO" id="GO:0008623">
    <property type="term" value="C:CHRAC"/>
    <property type="evidence" value="ECO:0007669"/>
    <property type="project" value="TreeGrafter"/>
</dbReference>
<feature type="compositionally biased region" description="Basic residues" evidence="1">
    <location>
        <begin position="346"/>
        <end position="372"/>
    </location>
</feature>
<feature type="compositionally biased region" description="Pro residues" evidence="1">
    <location>
        <begin position="789"/>
        <end position="802"/>
    </location>
</feature>
<feature type="region of interest" description="Disordered" evidence="1">
    <location>
        <begin position="252"/>
        <end position="376"/>
    </location>
</feature>
<dbReference type="EnsemblMetazoa" id="OVOC4407.1">
    <property type="protein sequence ID" value="OVOC4407.1"/>
    <property type="gene ID" value="WBGene00241216"/>
</dbReference>
<feature type="compositionally biased region" description="Low complexity" evidence="1">
    <location>
        <begin position="257"/>
        <end position="267"/>
    </location>
</feature>
<dbReference type="InterPro" id="IPR013083">
    <property type="entry name" value="Znf_RING/FYVE/PHD"/>
</dbReference>
<keyword evidence="5" id="KW-1185">Reference proteome</keyword>
<dbReference type="InterPro" id="IPR047171">
    <property type="entry name" value="BAZ1A"/>
</dbReference>
<organism evidence="4 5">
    <name type="scientific">Onchocerca volvulus</name>
    <dbReference type="NCBI Taxonomy" id="6282"/>
    <lineage>
        <taxon>Eukaryota</taxon>
        <taxon>Metazoa</taxon>
        <taxon>Ecdysozoa</taxon>
        <taxon>Nematoda</taxon>
        <taxon>Chromadorea</taxon>
        <taxon>Rhabditida</taxon>
        <taxon>Spirurina</taxon>
        <taxon>Spiruromorpha</taxon>
        <taxon>Filarioidea</taxon>
        <taxon>Onchocercidae</taxon>
        <taxon>Onchocerca</taxon>
    </lineage>
</organism>
<sequence>MLVADKTHCYRFSFITIAPDLDVFKVIGGFPWPSLRFILFVLEIIKALFFFILSFWYCCRANQLKQRKWKETRYFALYVWGLEVGLKHDLRNASTSSATCASVHGLSFQIDEEHINLFQETEDITVVYARCQVCSLSENEHLLLLCDRIVGQNIDGSSIRCNAACHCYCLPEKLESVPEGEWFCPFCVDMRATQESVFINRYMRRRYRSSSSYQQFTDFRESRIMNEDEPGPSRINQSFLLREHTDVYSNDEFLTESSSTSVKNSVSDNGMESDSHFSFNTDSSKDDANWNNQDDMVLATDSDTGYNPAGMTEVKHRKRHDRRRRIKKNSKKAKKRKDKRKENVKHNRSRNVYKKNVRRKNRRRKNIRKKKSVTGAQKRLAEAIGLNLLTGRQKKWGTNERHFPSNSIRRKPLIAPMLSIRSGDHLDIPVETLCLQSTEHLNDKISDDKPAENTDLITSIMFEQAKTLAPARYQRILRDGTIGENEQMIKQRKKLVDEKIVTCKELVCSEGVKDSDENVSMYSASSSHIETKEKRKRRPSRWGTPTTSKSHDTIITASIPLPLGPPLTQSTVSLENIPIPSTDQQPPQSQVALLSRPSALNTAPSTSFALKSASIPSFGMASGQPQISLAPFAGSGLGQQPLGLSQQSLVTLGQQQLTSLGQQTLTGLGQQSVPGLSQPQLASIGQGSLVQMQPSLLPNFFLPPLNLSAMNSLLAAGLLANNNPLAAPPITQPLAQPSSATTAPFMLNPVQLSTASAQQLNQHFVNLATTLRRNVDIVADSSHLSQQPPKQPEGVPPPPPVMKPSESTSNSISLCEPLAEKIRKLIEASNVRPMCDSSVEDGTIKIDVTIDDEMDNVVLCDDSKIGESGRKSASADDEETGEAIKVKKFHKNGAMFEEARRMLSSSLKKVYRLKQITKQEYKEIMKKGVTALSQRTKLDQRKVDEYAAKYVECVVHRRKKRH</sequence>
<dbReference type="SUPFAM" id="SSF57903">
    <property type="entry name" value="FYVE/PHD zinc finger"/>
    <property type="match status" value="1"/>
</dbReference>
<evidence type="ECO:0000313" key="5">
    <source>
        <dbReference type="Proteomes" id="UP000024404"/>
    </source>
</evidence>
<name>A0A8R1XYA1_ONCVO</name>
<reference evidence="4" key="2">
    <citation type="submission" date="2022-06" db="UniProtKB">
        <authorList>
            <consortium name="EnsemblMetazoa"/>
        </authorList>
    </citation>
    <scope>IDENTIFICATION</scope>
</reference>
<proteinExistence type="predicted"/>
<accession>A0A8R1XYA1</accession>
<feature type="domain" description="SFR19-like C-terminal" evidence="3">
    <location>
        <begin position="888"/>
        <end position="961"/>
    </location>
</feature>
<dbReference type="GO" id="GO:0006355">
    <property type="term" value="P:regulation of DNA-templated transcription"/>
    <property type="evidence" value="ECO:0007669"/>
    <property type="project" value="TreeGrafter"/>
</dbReference>
<keyword evidence="2" id="KW-0472">Membrane</keyword>
<feature type="region of interest" description="Disordered" evidence="1">
    <location>
        <begin position="781"/>
        <end position="812"/>
    </location>
</feature>
<evidence type="ECO:0000313" key="4">
    <source>
        <dbReference type="EnsemblMetazoa" id="OVOC4407.1"/>
    </source>
</evidence>
<dbReference type="AlphaFoldDB" id="A0A8R1XYA1"/>
<dbReference type="GO" id="GO:0031445">
    <property type="term" value="P:regulation of heterochromatin formation"/>
    <property type="evidence" value="ECO:0007669"/>
    <property type="project" value="TreeGrafter"/>
</dbReference>
<dbReference type="Pfam" id="PF23030">
    <property type="entry name" value="SCAF11-like_C"/>
    <property type="match status" value="1"/>
</dbReference>
<keyword evidence="2" id="KW-0812">Transmembrane</keyword>
<evidence type="ECO:0000256" key="1">
    <source>
        <dbReference type="SAM" id="MobiDB-lite"/>
    </source>
</evidence>
<feature type="region of interest" description="Disordered" evidence="1">
    <location>
        <begin position="522"/>
        <end position="550"/>
    </location>
</feature>
<protein>
    <recommendedName>
        <fullName evidence="3">SFR19-like C-terminal domain-containing protein</fullName>
    </recommendedName>
</protein>
<dbReference type="InterPro" id="IPR011011">
    <property type="entry name" value="Znf_FYVE_PHD"/>
</dbReference>
<dbReference type="PANTHER" id="PTHR46510:SF1">
    <property type="entry name" value="BROMODOMAIN ADJACENT TO ZINC FINGER DOMAIN PROTEIN 1A"/>
    <property type="match status" value="1"/>
</dbReference>
<dbReference type="GO" id="GO:0003677">
    <property type="term" value="F:DNA binding"/>
    <property type="evidence" value="ECO:0007669"/>
    <property type="project" value="TreeGrafter"/>
</dbReference>
<dbReference type="OMA" id="RCNAACH"/>
<dbReference type="Gene3D" id="3.30.40.10">
    <property type="entry name" value="Zinc/RING finger domain, C3HC4 (zinc finger)"/>
    <property type="match status" value="1"/>
</dbReference>
<dbReference type="Proteomes" id="UP000024404">
    <property type="component" value="Unassembled WGS sequence"/>
</dbReference>
<dbReference type="GO" id="GO:0000228">
    <property type="term" value="C:nuclear chromosome"/>
    <property type="evidence" value="ECO:0007669"/>
    <property type="project" value="TreeGrafter"/>
</dbReference>
<reference evidence="5" key="1">
    <citation type="submission" date="2013-10" db="EMBL/GenBank/DDBJ databases">
        <title>Genome sequencing of Onchocerca volvulus.</title>
        <authorList>
            <person name="Cotton J."/>
            <person name="Tsai J."/>
            <person name="Stanley E."/>
            <person name="Tracey A."/>
            <person name="Holroyd N."/>
            <person name="Lustigman S."/>
            <person name="Berriman M."/>
        </authorList>
    </citation>
    <scope>NUCLEOTIDE SEQUENCE</scope>
</reference>
<dbReference type="InterPro" id="IPR057031">
    <property type="entry name" value="SFR19-like_C"/>
</dbReference>
<feature type="compositionally biased region" description="Basic residues" evidence="1">
    <location>
        <begin position="315"/>
        <end position="339"/>
    </location>
</feature>
<dbReference type="EMBL" id="CMVM020000131">
    <property type="status" value="NOT_ANNOTATED_CDS"/>
    <property type="molecule type" value="Genomic_DNA"/>
</dbReference>